<dbReference type="Proteomes" id="UP000887579">
    <property type="component" value="Unplaced"/>
</dbReference>
<proteinExistence type="predicted"/>
<protein>
    <submittedName>
        <fullName evidence="2">Uncharacterized protein</fullName>
    </submittedName>
</protein>
<organism evidence="1 2">
    <name type="scientific">Panagrolaimus sp. ES5</name>
    <dbReference type="NCBI Taxonomy" id="591445"/>
    <lineage>
        <taxon>Eukaryota</taxon>
        <taxon>Metazoa</taxon>
        <taxon>Ecdysozoa</taxon>
        <taxon>Nematoda</taxon>
        <taxon>Chromadorea</taxon>
        <taxon>Rhabditida</taxon>
        <taxon>Tylenchina</taxon>
        <taxon>Panagrolaimomorpha</taxon>
        <taxon>Panagrolaimoidea</taxon>
        <taxon>Panagrolaimidae</taxon>
        <taxon>Panagrolaimus</taxon>
    </lineage>
</organism>
<evidence type="ECO:0000313" key="1">
    <source>
        <dbReference type="Proteomes" id="UP000887579"/>
    </source>
</evidence>
<sequence>MTTKGYDSGEKDELKKPNSANSSTLSLHIEVYENFVETKKELNGNEKEDNESEKSDFTRKLQITKQIFIGSPSLIQNHFEFPRQQEDQTDQPELMQFKASQRLLNPNHLAATGS</sequence>
<name>A0AC34FV31_9BILA</name>
<accession>A0AC34FV31</accession>
<dbReference type="WBParaSite" id="ES5_v2.g21267.t1">
    <property type="protein sequence ID" value="ES5_v2.g21267.t1"/>
    <property type="gene ID" value="ES5_v2.g21267"/>
</dbReference>
<evidence type="ECO:0000313" key="2">
    <source>
        <dbReference type="WBParaSite" id="ES5_v2.g21267.t1"/>
    </source>
</evidence>
<reference evidence="2" key="1">
    <citation type="submission" date="2022-11" db="UniProtKB">
        <authorList>
            <consortium name="WormBaseParasite"/>
        </authorList>
    </citation>
    <scope>IDENTIFICATION</scope>
</reference>